<accession>A0AAW2E9T1</accession>
<dbReference type="Proteomes" id="UP001430953">
    <property type="component" value="Unassembled WGS sequence"/>
</dbReference>
<reference evidence="1 2" key="1">
    <citation type="submission" date="2023-03" db="EMBL/GenBank/DDBJ databases">
        <title>High recombination rates correlate with genetic variation in Cardiocondyla obscurior ants.</title>
        <authorList>
            <person name="Errbii M."/>
        </authorList>
    </citation>
    <scope>NUCLEOTIDE SEQUENCE [LARGE SCALE GENOMIC DNA]</scope>
    <source>
        <strain evidence="1">Alpha-2009</strain>
        <tissue evidence="1">Whole body</tissue>
    </source>
</reference>
<gene>
    <name evidence="1" type="ORF">PUN28_020226</name>
</gene>
<evidence type="ECO:0008006" key="3">
    <source>
        <dbReference type="Google" id="ProtNLM"/>
    </source>
</evidence>
<dbReference type="AlphaFoldDB" id="A0AAW2E9T1"/>
<organism evidence="1 2">
    <name type="scientific">Cardiocondyla obscurior</name>
    <dbReference type="NCBI Taxonomy" id="286306"/>
    <lineage>
        <taxon>Eukaryota</taxon>
        <taxon>Metazoa</taxon>
        <taxon>Ecdysozoa</taxon>
        <taxon>Arthropoda</taxon>
        <taxon>Hexapoda</taxon>
        <taxon>Insecta</taxon>
        <taxon>Pterygota</taxon>
        <taxon>Neoptera</taxon>
        <taxon>Endopterygota</taxon>
        <taxon>Hymenoptera</taxon>
        <taxon>Apocrita</taxon>
        <taxon>Aculeata</taxon>
        <taxon>Formicoidea</taxon>
        <taxon>Formicidae</taxon>
        <taxon>Myrmicinae</taxon>
        <taxon>Cardiocondyla</taxon>
    </lineage>
</organism>
<comment type="caution">
    <text evidence="1">The sequence shown here is derived from an EMBL/GenBank/DDBJ whole genome shotgun (WGS) entry which is preliminary data.</text>
</comment>
<sequence>MRSVKRLFWPYLTYVGAVGLYSYDYDYRAIHLAFAAVTAASICDMRRSHTKRMVHVHGTPAVEEILENALHYFCPRLQWQRRREQTPYLPFNKSTLLIITQ</sequence>
<protein>
    <recommendedName>
        <fullName evidence="3">Secreted protein</fullName>
    </recommendedName>
</protein>
<keyword evidence="2" id="KW-1185">Reference proteome</keyword>
<proteinExistence type="predicted"/>
<evidence type="ECO:0000313" key="2">
    <source>
        <dbReference type="Proteomes" id="UP001430953"/>
    </source>
</evidence>
<evidence type="ECO:0000313" key="1">
    <source>
        <dbReference type="EMBL" id="KAL0099031.1"/>
    </source>
</evidence>
<name>A0AAW2E9T1_9HYME</name>
<dbReference type="EMBL" id="JADYXP020000029">
    <property type="protein sequence ID" value="KAL0099031.1"/>
    <property type="molecule type" value="Genomic_DNA"/>
</dbReference>